<evidence type="ECO:0000313" key="7">
    <source>
        <dbReference type="EMBL" id="RJE25895.1"/>
    </source>
</evidence>
<dbReference type="EMBL" id="MVGC01000034">
    <property type="protein sequence ID" value="RJE25895.1"/>
    <property type="molecule type" value="Genomic_DNA"/>
</dbReference>
<evidence type="ECO:0000256" key="2">
    <source>
        <dbReference type="ARBA" id="ARBA00006730"/>
    </source>
</evidence>
<evidence type="ECO:0000259" key="6">
    <source>
        <dbReference type="Pfam" id="PF01266"/>
    </source>
</evidence>
<dbReference type="Gene3D" id="3.50.50.60">
    <property type="entry name" value="FAD/NAD(P)-binding domain"/>
    <property type="match status" value="1"/>
</dbReference>
<keyword evidence="4" id="KW-0274">FAD</keyword>
<comment type="cofactor">
    <cofactor evidence="1">
        <name>FAD</name>
        <dbReference type="ChEBI" id="CHEBI:57692"/>
    </cofactor>
</comment>
<feature type="domain" description="FAD dependent oxidoreductase" evidence="6">
    <location>
        <begin position="113"/>
        <end position="198"/>
    </location>
</feature>
<dbReference type="InterPro" id="IPR023209">
    <property type="entry name" value="DAO"/>
</dbReference>
<keyword evidence="3" id="KW-0285">Flavoprotein</keyword>
<dbReference type="GO" id="GO:0071949">
    <property type="term" value="F:FAD binding"/>
    <property type="evidence" value="ECO:0007669"/>
    <property type="project" value="InterPro"/>
</dbReference>
<dbReference type="Gene3D" id="3.30.9.10">
    <property type="entry name" value="D-Amino Acid Oxidase, subunit A, domain 2"/>
    <property type="match status" value="1"/>
</dbReference>
<dbReference type="SUPFAM" id="SSF54373">
    <property type="entry name" value="FAD-linked reductases, C-terminal domain"/>
    <property type="match status" value="1"/>
</dbReference>
<dbReference type="Pfam" id="PF01266">
    <property type="entry name" value="DAO"/>
    <property type="match status" value="2"/>
</dbReference>
<evidence type="ECO:0000256" key="5">
    <source>
        <dbReference type="ARBA" id="ARBA00023002"/>
    </source>
</evidence>
<dbReference type="AlphaFoldDB" id="A0A3A3A7E9"/>
<sequence length="203" mass="22709">MAQVTIVGAGIVGMAIASQLSRHHKITIVARNLPGDDPSVEWTSPWAGVSFIAGGCFSSSEAKMQLDAFAELWRWSFTYPDSSIRRITVEDFHDDKTEDDIWWKNYMPEIEGMGVQFKRMTLDSLADARSLGHDVLINATGFGSRFLGDVEDDNLEMVRGQTILVKHDYNKLFMRDTGDTYTYAIPRLDGTVVLGGTRHKDSL</sequence>
<dbReference type="InterPro" id="IPR036188">
    <property type="entry name" value="FAD/NAD-bd_sf"/>
</dbReference>
<evidence type="ECO:0000256" key="4">
    <source>
        <dbReference type="ARBA" id="ARBA00022827"/>
    </source>
</evidence>
<dbReference type="STRING" id="2070753.A0A3A3A7E9"/>
<dbReference type="GO" id="GO:0019478">
    <property type="term" value="P:D-amino acid catabolic process"/>
    <property type="evidence" value="ECO:0007669"/>
    <property type="project" value="TreeGrafter"/>
</dbReference>
<gene>
    <name evidence="7" type="ORF">PHISCL_01737</name>
</gene>
<dbReference type="InterPro" id="IPR006076">
    <property type="entry name" value="FAD-dep_OxRdtase"/>
</dbReference>
<keyword evidence="5" id="KW-0560">Oxidoreductase</keyword>
<dbReference type="GO" id="GO:0003884">
    <property type="term" value="F:D-amino-acid oxidase activity"/>
    <property type="evidence" value="ECO:0007669"/>
    <property type="project" value="InterPro"/>
</dbReference>
<dbReference type="PANTHER" id="PTHR11530:SF11">
    <property type="entry name" value="D-ASPARTATE OXIDASE"/>
    <property type="match status" value="1"/>
</dbReference>
<evidence type="ECO:0000256" key="1">
    <source>
        <dbReference type="ARBA" id="ARBA00001974"/>
    </source>
</evidence>
<comment type="similarity">
    <text evidence="2">Belongs to the DAMOX/DASOX family.</text>
</comment>
<evidence type="ECO:0000313" key="8">
    <source>
        <dbReference type="Proteomes" id="UP000266188"/>
    </source>
</evidence>
<organism evidence="7 8">
    <name type="scientific">Aspergillus sclerotialis</name>
    <dbReference type="NCBI Taxonomy" id="2070753"/>
    <lineage>
        <taxon>Eukaryota</taxon>
        <taxon>Fungi</taxon>
        <taxon>Dikarya</taxon>
        <taxon>Ascomycota</taxon>
        <taxon>Pezizomycotina</taxon>
        <taxon>Eurotiomycetes</taxon>
        <taxon>Eurotiomycetidae</taxon>
        <taxon>Eurotiales</taxon>
        <taxon>Aspergillaceae</taxon>
        <taxon>Aspergillus</taxon>
        <taxon>Aspergillus subgen. Polypaecilum</taxon>
    </lineage>
</organism>
<feature type="domain" description="FAD dependent oxidoreductase" evidence="6">
    <location>
        <begin position="4"/>
        <end position="75"/>
    </location>
</feature>
<protein>
    <submittedName>
        <fullName evidence="7">FAD dependent oxidoreductase superfamily</fullName>
    </submittedName>
</protein>
<accession>A0A3A3A7E9</accession>
<proteinExistence type="inferred from homology"/>
<name>A0A3A3A7E9_9EURO</name>
<dbReference type="SUPFAM" id="SSF51971">
    <property type="entry name" value="Nucleotide-binding domain"/>
    <property type="match status" value="1"/>
</dbReference>
<evidence type="ECO:0000256" key="3">
    <source>
        <dbReference type="ARBA" id="ARBA00022630"/>
    </source>
</evidence>
<dbReference type="GO" id="GO:0005737">
    <property type="term" value="C:cytoplasm"/>
    <property type="evidence" value="ECO:0007669"/>
    <property type="project" value="TreeGrafter"/>
</dbReference>
<dbReference type="Proteomes" id="UP000266188">
    <property type="component" value="Unassembled WGS sequence"/>
</dbReference>
<keyword evidence="8" id="KW-1185">Reference proteome</keyword>
<dbReference type="OrthoDB" id="2015447at2759"/>
<reference evidence="8" key="1">
    <citation type="submission" date="2017-02" db="EMBL/GenBank/DDBJ databases">
        <authorList>
            <person name="Tafer H."/>
            <person name="Lopandic K."/>
        </authorList>
    </citation>
    <scope>NUCLEOTIDE SEQUENCE [LARGE SCALE GENOMIC DNA]</scope>
    <source>
        <strain evidence="8">CBS 366.77</strain>
    </source>
</reference>
<comment type="caution">
    <text evidence="7">The sequence shown here is derived from an EMBL/GenBank/DDBJ whole genome shotgun (WGS) entry which is preliminary data.</text>
</comment>
<dbReference type="PANTHER" id="PTHR11530">
    <property type="entry name" value="D-AMINO ACID OXIDASE"/>
    <property type="match status" value="1"/>
</dbReference>